<gene>
    <name evidence="1" type="ORF">IAA84_12190</name>
</gene>
<reference evidence="1" key="2">
    <citation type="journal article" date="2021" name="PeerJ">
        <title>Extensive microbial diversity within the chicken gut microbiome revealed by metagenomics and culture.</title>
        <authorList>
            <person name="Gilroy R."/>
            <person name="Ravi A."/>
            <person name="Getino M."/>
            <person name="Pursley I."/>
            <person name="Horton D.L."/>
            <person name="Alikhan N.F."/>
            <person name="Baker D."/>
            <person name="Gharbi K."/>
            <person name="Hall N."/>
            <person name="Watson M."/>
            <person name="Adriaenssens E.M."/>
            <person name="Foster-Nyarko E."/>
            <person name="Jarju S."/>
            <person name="Secka A."/>
            <person name="Antonio M."/>
            <person name="Oren A."/>
            <person name="Chaudhuri R.R."/>
            <person name="La Ragione R."/>
            <person name="Hildebrand F."/>
            <person name="Pallen M.J."/>
        </authorList>
    </citation>
    <scope>NUCLEOTIDE SEQUENCE</scope>
    <source>
        <strain evidence="1">13766</strain>
    </source>
</reference>
<dbReference type="EMBL" id="DVJN01000229">
    <property type="protein sequence ID" value="HIS93766.1"/>
    <property type="molecule type" value="Genomic_DNA"/>
</dbReference>
<proteinExistence type="predicted"/>
<dbReference type="Proteomes" id="UP000824140">
    <property type="component" value="Unassembled WGS sequence"/>
</dbReference>
<accession>A0A9D1G268</accession>
<evidence type="ECO:0000313" key="2">
    <source>
        <dbReference type="Proteomes" id="UP000824140"/>
    </source>
</evidence>
<organism evidence="1 2">
    <name type="scientific">Candidatus Alectryocaccomicrobium excrementavium</name>
    <dbReference type="NCBI Taxonomy" id="2840668"/>
    <lineage>
        <taxon>Bacteria</taxon>
        <taxon>Bacillati</taxon>
        <taxon>Bacillota</taxon>
        <taxon>Clostridia</taxon>
        <taxon>Candidatus Alectryocaccomicrobium</taxon>
    </lineage>
</organism>
<dbReference type="AlphaFoldDB" id="A0A9D1G268"/>
<comment type="caution">
    <text evidence="1">The sequence shown here is derived from an EMBL/GenBank/DDBJ whole genome shotgun (WGS) entry which is preliminary data.</text>
</comment>
<reference evidence="1" key="1">
    <citation type="submission" date="2020-10" db="EMBL/GenBank/DDBJ databases">
        <authorList>
            <person name="Gilroy R."/>
        </authorList>
    </citation>
    <scope>NUCLEOTIDE SEQUENCE</scope>
    <source>
        <strain evidence="1">13766</strain>
    </source>
</reference>
<evidence type="ECO:0000313" key="1">
    <source>
        <dbReference type="EMBL" id="HIS93766.1"/>
    </source>
</evidence>
<protein>
    <recommendedName>
        <fullName evidence="3">Response regulatory domain-containing protein</fullName>
    </recommendedName>
</protein>
<name>A0A9D1G268_9FIRM</name>
<sequence>MEREPVSLAILDIMLPEMDGFTSAAKYGRSICFDGAYLQAAQAELWEAARGRIEVAETDCTEVGFVEKSKAAAWTECDKHEFVGEHIWKYIM</sequence>
<evidence type="ECO:0008006" key="3">
    <source>
        <dbReference type="Google" id="ProtNLM"/>
    </source>
</evidence>